<protein>
    <submittedName>
        <fullName evidence="3">Uncharacterized protein</fullName>
    </submittedName>
</protein>
<sequence>MKVLTAVATATLMLPAAAMAGESADALVQHLYAGTAAEGLPGAIEACYTLDEEACFAQGMLQMVIAYEGLAQDLYRYGATTPGTPAAAMLLGIGSGLETAPANPNPEQLTYTALRTVLVDFLADVDMARIGFETAGMNGDYVIKIDPLKVRIDFDGNGEATENETLGVLLGSVGEFADIPTPDGPPPGGKKKSGAPTPEPDTTIGFDRADAIWFAGYMQVTAAPVDLVLAHDFSDFFDAYLHRVFPKSGLPMQDYSMGSTLFMDPDSDAFIADIVAAFHTAEFPVTDRERLAGVLERLQSITALSRKNWELILAETDDDRELVPSPRQTSLVPDTPVTQETVDAWMATLDTVDKILAGELLVPHWRFKKGFDLNAYFKTATETDLVMLLTGQGALPYIKAGPIADANSFAEANRVFGTDWINYAFWFN</sequence>
<evidence type="ECO:0000256" key="2">
    <source>
        <dbReference type="SAM" id="SignalP"/>
    </source>
</evidence>
<name>A0ABX7BXI3_9HYPH</name>
<reference evidence="3 4" key="1">
    <citation type="submission" date="2021-01" db="EMBL/GenBank/DDBJ databases">
        <title>Genome seq and assembly of Devosia sp. G19.</title>
        <authorList>
            <person name="Chhetri G."/>
        </authorList>
    </citation>
    <scope>NUCLEOTIDE SEQUENCE [LARGE SCALE GENOMIC DNA]</scope>
    <source>
        <strain evidence="3 4">G19</strain>
    </source>
</reference>
<evidence type="ECO:0000256" key="1">
    <source>
        <dbReference type="SAM" id="MobiDB-lite"/>
    </source>
</evidence>
<dbReference type="Proteomes" id="UP000595460">
    <property type="component" value="Chromosome"/>
</dbReference>
<evidence type="ECO:0000313" key="3">
    <source>
        <dbReference type="EMBL" id="QQR34526.1"/>
    </source>
</evidence>
<dbReference type="RefSeq" id="WP_201652330.1">
    <property type="nucleotide sequence ID" value="NZ_CP068047.1"/>
</dbReference>
<accession>A0ABX7BXI3</accession>
<organism evidence="3 4">
    <name type="scientific">Devosia oryziradicis</name>
    <dbReference type="NCBI Taxonomy" id="2801335"/>
    <lineage>
        <taxon>Bacteria</taxon>
        <taxon>Pseudomonadati</taxon>
        <taxon>Pseudomonadota</taxon>
        <taxon>Alphaproteobacteria</taxon>
        <taxon>Hyphomicrobiales</taxon>
        <taxon>Devosiaceae</taxon>
        <taxon>Devosia</taxon>
    </lineage>
</organism>
<keyword evidence="4" id="KW-1185">Reference proteome</keyword>
<feature type="region of interest" description="Disordered" evidence="1">
    <location>
        <begin position="177"/>
        <end position="201"/>
    </location>
</feature>
<gene>
    <name evidence="3" type="ORF">JI749_08970</name>
</gene>
<evidence type="ECO:0000313" key="4">
    <source>
        <dbReference type="Proteomes" id="UP000595460"/>
    </source>
</evidence>
<dbReference type="EMBL" id="CP068047">
    <property type="protein sequence ID" value="QQR34526.1"/>
    <property type="molecule type" value="Genomic_DNA"/>
</dbReference>
<feature type="signal peptide" evidence="2">
    <location>
        <begin position="1"/>
        <end position="20"/>
    </location>
</feature>
<feature type="chain" id="PRO_5045501797" evidence="2">
    <location>
        <begin position="21"/>
        <end position="428"/>
    </location>
</feature>
<keyword evidence="2" id="KW-0732">Signal</keyword>
<proteinExistence type="predicted"/>